<evidence type="ECO:0000313" key="2">
    <source>
        <dbReference type="EMBL" id="AUG87680.1"/>
    </source>
</evidence>
<reference evidence="2 3" key="1">
    <citation type="submission" date="2017-11" db="EMBL/GenBank/DDBJ databases">
        <authorList>
            <person name="Han C.G."/>
        </authorList>
    </citation>
    <scope>NUCLEOTIDE SEQUENCE [LARGE SCALE GENOMIC DNA]</scope>
</reference>
<sequence length="119" mass="13053">MSNLVIKTLPQVVAGKLIDQFVVMDEAGNLIGKKAHRKIEDAQQELGSLKFYAEGLAFARATAPEGAQEKSLVGKANVIAAYLLWKETPETEEVAEEVAEEVTEEAPAQEVEESFDEEF</sequence>
<feature type="compositionally biased region" description="Acidic residues" evidence="1">
    <location>
        <begin position="110"/>
        <end position="119"/>
    </location>
</feature>
<proteinExistence type="predicted"/>
<dbReference type="KEGG" id="vg:54987081"/>
<dbReference type="Proteomes" id="UP000241061">
    <property type="component" value="Segment"/>
</dbReference>
<dbReference type="EMBL" id="MG545917">
    <property type="protein sequence ID" value="AUG87680.1"/>
    <property type="molecule type" value="Genomic_DNA"/>
</dbReference>
<evidence type="ECO:0000256" key="1">
    <source>
        <dbReference type="SAM" id="MobiDB-lite"/>
    </source>
</evidence>
<organism evidence="2 3">
    <name type="scientific">Vibrio phage VEN</name>
    <dbReference type="NCBI Taxonomy" id="2059879"/>
    <lineage>
        <taxon>Viruses</taxon>
        <taxon>Duplodnaviria</taxon>
        <taxon>Heunggongvirae</taxon>
        <taxon>Uroviricota</taxon>
        <taxon>Caudoviricetes</taxon>
        <taxon>Autographivirales</taxon>
        <taxon>Autosignataviridae</taxon>
        <taxon>Colwellvirinae</taxon>
        <taxon>Trungvirus</taxon>
        <taxon>Trungvirus VEN</taxon>
    </lineage>
</organism>
<keyword evidence="3" id="KW-1185">Reference proteome</keyword>
<dbReference type="GeneID" id="54987081"/>
<name>A0A2H5BMX7_9CAUD</name>
<protein>
    <submittedName>
        <fullName evidence="2">Uncharacterized protein</fullName>
    </submittedName>
</protein>
<evidence type="ECO:0000313" key="3">
    <source>
        <dbReference type="Proteomes" id="UP000241061"/>
    </source>
</evidence>
<accession>A0A2H5BMX7</accession>
<feature type="region of interest" description="Disordered" evidence="1">
    <location>
        <begin position="93"/>
        <end position="119"/>
    </location>
</feature>
<feature type="compositionally biased region" description="Acidic residues" evidence="1">
    <location>
        <begin position="93"/>
        <end position="104"/>
    </location>
</feature>
<dbReference type="RefSeq" id="YP_009796690.1">
    <property type="nucleotide sequence ID" value="NC_047903.1"/>
</dbReference>